<feature type="domain" description="Helicase XPB/Ssl2 N-terminal" evidence="2">
    <location>
        <begin position="597"/>
        <end position="718"/>
    </location>
</feature>
<evidence type="ECO:0000256" key="1">
    <source>
        <dbReference type="SAM" id="MobiDB-lite"/>
    </source>
</evidence>
<evidence type="ECO:0000259" key="2">
    <source>
        <dbReference type="Pfam" id="PF13625"/>
    </source>
</evidence>
<evidence type="ECO:0000313" key="3">
    <source>
        <dbReference type="EMBL" id="MFC1417278.1"/>
    </source>
</evidence>
<name>A0ABV6VUE1_9ACTN</name>
<keyword evidence="3" id="KW-0378">Hydrolase</keyword>
<reference evidence="3 4" key="1">
    <citation type="submission" date="2024-09" db="EMBL/GenBank/DDBJ databases">
        <authorList>
            <person name="Lee S.D."/>
        </authorList>
    </citation>
    <scope>NUCLEOTIDE SEQUENCE [LARGE SCALE GENOMIC DNA]</scope>
    <source>
        <strain evidence="3 4">N8-3</strain>
    </source>
</reference>
<feature type="region of interest" description="Disordered" evidence="1">
    <location>
        <begin position="391"/>
        <end position="414"/>
    </location>
</feature>
<dbReference type="EMBL" id="JBHFAB010000007">
    <property type="protein sequence ID" value="MFC1417278.1"/>
    <property type="molecule type" value="Genomic_DNA"/>
</dbReference>
<organism evidence="3 4">
    <name type="scientific">Streptacidiphilus cavernicola</name>
    <dbReference type="NCBI Taxonomy" id="3342716"/>
    <lineage>
        <taxon>Bacteria</taxon>
        <taxon>Bacillati</taxon>
        <taxon>Actinomycetota</taxon>
        <taxon>Actinomycetes</taxon>
        <taxon>Kitasatosporales</taxon>
        <taxon>Streptomycetaceae</taxon>
        <taxon>Streptacidiphilus</taxon>
    </lineage>
</organism>
<keyword evidence="3" id="KW-0067">ATP-binding</keyword>
<proteinExistence type="predicted"/>
<gene>
    <name evidence="3" type="ORF">ACEZDE_11550</name>
</gene>
<keyword evidence="3" id="KW-0347">Helicase</keyword>
<dbReference type="InterPro" id="IPR032830">
    <property type="entry name" value="XPB/Ssl2_N"/>
</dbReference>
<comment type="caution">
    <text evidence="3">The sequence shown here is derived from an EMBL/GenBank/DDBJ whole genome shotgun (WGS) entry which is preliminary data.</text>
</comment>
<dbReference type="GO" id="GO:0004386">
    <property type="term" value="F:helicase activity"/>
    <property type="evidence" value="ECO:0007669"/>
    <property type="project" value="UniProtKB-KW"/>
</dbReference>
<sequence length="796" mass="83350">MRTREALAAWLGGLGAGQLTELLEQRGLPGAAVGGAGVGSTRVLADLLLTDGSVGRALRAANTADVQVLTAIGALAERTFGPVPAPGRGGSSDWGGFADPAERAVPRAALEEFLRLDAAAARALGAVLARLAESALLLPHPQGLLVAPQLIYRQTPELLGLGGPVDAALSTVFQAGEITRIHRALGLPAESTRDARQRAIVAALSDTGTVRALADQAPPAARAVLDRLVAGPAAVRTRCFVSRYGGYYTSAPTTYVLRPGSGDPGADWLAEHGLLVPAGEELAELPYEAGTALRDPDARPPYDPVPPQPRHTAAVQREAVDHEARAAAFGAAARIELLMRQVAVQPLAVRRSGGIAVRDTRRLAKALGATEQQTRLWLDLASCADLLAPLHPEPEPVRGRRSRHAPPPPPPRMLPSGRFPRWLAAAPAERLLPLVATWAVVPEVFSHWPDPESTPVALVDPEDPAAVPLRRALLEALAELTPGQGVCTDRPDALEDLLAVAAWRLPALVGRRPRDPERLAATLAEAELLGVVAHGVLTPIGHAVLGLLRAGADRHFPAVPGAGPSLKGRPELAAAVAALAAALAELLPAPRTTARFQADLTVVVSGSAAPELTDLLASCADRESEGHAVVWRISAASMRRALDSGSDPEELLARLGEVSEGGRGLPQPLEYLVKDTARTHGRMRVVRSGCCVRSDDESLLLELSRTRALARLGLRRIAPTVLISAADPDTTLAALRRAGFAPVLEAETGGTVIERVEQEHAPARMPSLDAAHPAYGRGPRTARALAAALLGTGEPE</sequence>
<dbReference type="Pfam" id="PF13625">
    <property type="entry name" value="Helicase_C_3"/>
    <property type="match status" value="1"/>
</dbReference>
<keyword evidence="4" id="KW-1185">Reference proteome</keyword>
<dbReference type="Proteomes" id="UP001592531">
    <property type="component" value="Unassembled WGS sequence"/>
</dbReference>
<dbReference type="RefSeq" id="WP_380535255.1">
    <property type="nucleotide sequence ID" value="NZ_JBHFAB010000007.1"/>
</dbReference>
<evidence type="ECO:0000313" key="4">
    <source>
        <dbReference type="Proteomes" id="UP001592531"/>
    </source>
</evidence>
<protein>
    <submittedName>
        <fullName evidence="3">Helicase-associated domain-containing protein</fullName>
    </submittedName>
</protein>
<accession>A0ABV6VUE1</accession>
<keyword evidence="3" id="KW-0547">Nucleotide-binding</keyword>